<gene>
    <name evidence="3" type="ORF">GCM10007315_01690</name>
</gene>
<dbReference type="InterPro" id="IPR023393">
    <property type="entry name" value="START-like_dom_sf"/>
</dbReference>
<reference evidence="3" key="1">
    <citation type="journal article" date="2014" name="Int. J. Syst. Evol. Microbiol.">
        <title>Complete genome sequence of Corynebacterium casei LMG S-19264T (=DSM 44701T), isolated from a smear-ripened cheese.</title>
        <authorList>
            <consortium name="US DOE Joint Genome Institute (JGI-PGF)"/>
            <person name="Walter F."/>
            <person name="Albersmeier A."/>
            <person name="Kalinowski J."/>
            <person name="Ruckert C."/>
        </authorList>
    </citation>
    <scope>NUCLEOTIDE SEQUENCE</scope>
    <source>
        <strain evidence="3">KCTC 23310</strain>
    </source>
</reference>
<evidence type="ECO:0000259" key="2">
    <source>
        <dbReference type="Pfam" id="PF03364"/>
    </source>
</evidence>
<dbReference type="SUPFAM" id="SSF55961">
    <property type="entry name" value="Bet v1-like"/>
    <property type="match status" value="1"/>
</dbReference>
<evidence type="ECO:0000313" key="4">
    <source>
        <dbReference type="Proteomes" id="UP000638981"/>
    </source>
</evidence>
<accession>A0A918WEP5</accession>
<dbReference type="Proteomes" id="UP000638981">
    <property type="component" value="Unassembled WGS sequence"/>
</dbReference>
<evidence type="ECO:0000313" key="3">
    <source>
        <dbReference type="EMBL" id="GHC44190.1"/>
    </source>
</evidence>
<keyword evidence="3" id="KW-0830">Ubiquinone</keyword>
<organism evidence="3 4">
    <name type="scientific">Neogemmobacter tilapiae</name>
    <dbReference type="NCBI Taxonomy" id="875041"/>
    <lineage>
        <taxon>Bacteria</taxon>
        <taxon>Pseudomonadati</taxon>
        <taxon>Pseudomonadota</taxon>
        <taxon>Alphaproteobacteria</taxon>
        <taxon>Rhodobacterales</taxon>
        <taxon>Paracoccaceae</taxon>
        <taxon>Neogemmobacter</taxon>
    </lineage>
</organism>
<name>A0A918WEP5_9RHOB</name>
<comment type="caution">
    <text evidence="3">The sequence shown here is derived from an EMBL/GenBank/DDBJ whole genome shotgun (WGS) entry which is preliminary data.</text>
</comment>
<keyword evidence="4" id="KW-1185">Reference proteome</keyword>
<protein>
    <submittedName>
        <fullName evidence="3">Ubiquinone-binding protein</fullName>
    </submittedName>
</protein>
<dbReference type="PANTHER" id="PTHR12901:SF10">
    <property type="entry name" value="COENZYME Q-BINDING PROTEIN COQ10, MITOCHONDRIAL"/>
    <property type="match status" value="1"/>
</dbReference>
<dbReference type="AlphaFoldDB" id="A0A918WEP5"/>
<sequence>MGHGTLLISALALAKDSPQVTRSGPMPTHHETKIMPYTAQQMYDLVADVGNYPKFLPWTAAARIRSRSGGPEGEVMEADLVISFKVFRERFGSRVTLFPGIKRIDTEYLDGPFRHMKSYWAFRDRAEGGSEVEFFVDFEFRNAILQGIIGVVFNDAMQRIVRAFERRAKELYG</sequence>
<evidence type="ECO:0000256" key="1">
    <source>
        <dbReference type="ARBA" id="ARBA00008918"/>
    </source>
</evidence>
<dbReference type="EMBL" id="BMYJ01000001">
    <property type="protein sequence ID" value="GHC44190.1"/>
    <property type="molecule type" value="Genomic_DNA"/>
</dbReference>
<dbReference type="PANTHER" id="PTHR12901">
    <property type="entry name" value="SPERM PROTEIN HOMOLOG"/>
    <property type="match status" value="1"/>
</dbReference>
<comment type="similarity">
    <text evidence="1">Belongs to the ribosome association toxin RatA family.</text>
</comment>
<dbReference type="Gene3D" id="3.30.530.20">
    <property type="match status" value="1"/>
</dbReference>
<dbReference type="Pfam" id="PF03364">
    <property type="entry name" value="Polyketide_cyc"/>
    <property type="match status" value="1"/>
</dbReference>
<feature type="domain" description="Coenzyme Q-binding protein COQ10 START" evidence="2">
    <location>
        <begin position="35"/>
        <end position="165"/>
    </location>
</feature>
<dbReference type="GO" id="GO:0045333">
    <property type="term" value="P:cellular respiration"/>
    <property type="evidence" value="ECO:0007669"/>
    <property type="project" value="InterPro"/>
</dbReference>
<dbReference type="CDD" id="cd07813">
    <property type="entry name" value="COQ10p_like"/>
    <property type="match status" value="1"/>
</dbReference>
<dbReference type="InterPro" id="IPR005031">
    <property type="entry name" value="COQ10_START"/>
</dbReference>
<dbReference type="GO" id="GO:0048039">
    <property type="term" value="F:ubiquinone binding"/>
    <property type="evidence" value="ECO:0007669"/>
    <property type="project" value="InterPro"/>
</dbReference>
<proteinExistence type="inferred from homology"/>
<dbReference type="InterPro" id="IPR044996">
    <property type="entry name" value="COQ10-like"/>
</dbReference>
<reference evidence="3" key="2">
    <citation type="submission" date="2020-09" db="EMBL/GenBank/DDBJ databases">
        <authorList>
            <person name="Sun Q."/>
            <person name="Kim S."/>
        </authorList>
    </citation>
    <scope>NUCLEOTIDE SEQUENCE</scope>
    <source>
        <strain evidence="3">KCTC 23310</strain>
    </source>
</reference>